<feature type="region of interest" description="Disordered" evidence="5">
    <location>
        <begin position="259"/>
        <end position="344"/>
    </location>
</feature>
<keyword evidence="8" id="KW-1185">Reference proteome</keyword>
<evidence type="ECO:0000313" key="7">
    <source>
        <dbReference type="EMBL" id="KAK4670568.1"/>
    </source>
</evidence>
<name>A0ABR0HS45_9PEZI</name>
<feature type="region of interest" description="Disordered" evidence="5">
    <location>
        <begin position="652"/>
        <end position="687"/>
    </location>
</feature>
<dbReference type="Proteomes" id="UP001326199">
    <property type="component" value="Unassembled WGS sequence"/>
</dbReference>
<feature type="compositionally biased region" description="Acidic residues" evidence="5">
    <location>
        <begin position="455"/>
        <end position="468"/>
    </location>
</feature>
<sequence length="709" mass="81043">MTESWERKGRPALIAALESVCDTIGRDIEAEVRQREDRRNATFEKELQQLKDAASRAEVLEQENRSLRQELEQLRQKHTKPLILPAKYDVNTPVRRVLGEFSPNRTIRAPSTVSSSGDIENPDWEKNYGKLWKKKKQVEERLKKVQESYDTAREVSKAAREERDTWITYADALERKINKLETRLKQQDANTRHHAEGTGAEQAIIYESRESPSDLGLNTDSLSHLSPGLRLNEADYTMRHSTPAFDEPHRRERIVSIEQGPSAEDGASDDPDQPTEAPELPPLPPCKREASPIRVKEEPSSDGPIVVSERSLRKRKHVSDNNNNNNNNNNNMPPPPRKIKTEVSSDPVVMGEAAVFAPHESIDLDEGSRGMPTPRKQREIWRQTLREDDDGTPQPDQTSRLLYPRTTAGNPSTAPRPTLFIAESVELAQQSMSEVSDISRKQRTAQNTHRNLDYEVAEVAEDGSDEEFEPWRPTKPPKKAAGRLQSLLDKASPESEVTPLRPLHPIRGGIESPSTVSRPRKANDRTSRPKPRRLRDKPLGQLRLEDFKVNPKFNNGHKHAFNEVVRGKADRAELTGCNDYNCCGRHYRAVAESEFNATGPGVLSRMADVQMMEEYLGPHAHKLIEMTREERRETWMKAKSQQIANQFGRHRERFQRQPSPPGYWNPDMPTTQEMEENREEAARRGRKQIEDRWRDAMKVGGGKWMFKDE</sequence>
<proteinExistence type="predicted"/>
<keyword evidence="2" id="KW-0227">DNA damage</keyword>
<keyword evidence="4" id="KW-0175">Coiled coil</keyword>
<feature type="region of interest" description="Disordered" evidence="5">
    <location>
        <begin position="359"/>
        <end position="416"/>
    </location>
</feature>
<feature type="region of interest" description="Disordered" evidence="5">
    <location>
        <begin position="433"/>
        <end position="543"/>
    </location>
</feature>
<evidence type="ECO:0000256" key="5">
    <source>
        <dbReference type="SAM" id="MobiDB-lite"/>
    </source>
</evidence>
<keyword evidence="3" id="KW-0539">Nucleus</keyword>
<dbReference type="RefSeq" id="XP_062769238.1">
    <property type="nucleotide sequence ID" value="XM_062910333.1"/>
</dbReference>
<evidence type="ECO:0000256" key="4">
    <source>
        <dbReference type="SAM" id="Coils"/>
    </source>
</evidence>
<dbReference type="Pfam" id="PF08573">
    <property type="entry name" value="SAE2"/>
    <property type="match status" value="1"/>
</dbReference>
<comment type="caution">
    <text evidence="7">The sequence shown here is derived from an EMBL/GenBank/DDBJ whole genome shotgun (WGS) entry which is preliminary data.</text>
</comment>
<gene>
    <name evidence="7" type="ORF">QC763_212910</name>
</gene>
<protein>
    <recommendedName>
        <fullName evidence="6">DNA endonuclease activator Ctp1 C-terminal domain-containing protein</fullName>
    </recommendedName>
</protein>
<dbReference type="EMBL" id="JAFFHB010000002">
    <property type="protein sequence ID" value="KAK4670568.1"/>
    <property type="molecule type" value="Genomic_DNA"/>
</dbReference>
<evidence type="ECO:0000259" key="6">
    <source>
        <dbReference type="Pfam" id="PF08573"/>
    </source>
</evidence>
<feature type="coiled-coil region" evidence="4">
    <location>
        <begin position="33"/>
        <end position="77"/>
    </location>
</feature>
<evidence type="ECO:0000256" key="1">
    <source>
        <dbReference type="ARBA" id="ARBA00004123"/>
    </source>
</evidence>
<feature type="compositionally biased region" description="Basic and acidic residues" evidence="5">
    <location>
        <begin position="286"/>
        <end position="299"/>
    </location>
</feature>
<feature type="coiled-coil region" evidence="4">
    <location>
        <begin position="135"/>
        <end position="190"/>
    </location>
</feature>
<feature type="compositionally biased region" description="Low complexity" evidence="5">
    <location>
        <begin position="321"/>
        <end position="331"/>
    </location>
</feature>
<reference evidence="7 8" key="1">
    <citation type="journal article" date="2023" name="bioRxiv">
        <title>High-quality genome assemblies of four members of thePodospora anserinaspecies complex.</title>
        <authorList>
            <person name="Ament-Velasquez S.L."/>
            <person name="Vogan A.A."/>
            <person name="Wallerman O."/>
            <person name="Hartmann F."/>
            <person name="Gautier V."/>
            <person name="Silar P."/>
            <person name="Giraud T."/>
            <person name="Johannesson H."/>
        </authorList>
    </citation>
    <scope>NUCLEOTIDE SEQUENCE [LARGE SCALE GENOMIC DNA]</scope>
    <source>
        <strain evidence="7 8">CBS 411.78</strain>
    </source>
</reference>
<organism evidence="7 8">
    <name type="scientific">Podospora pseudopauciseta</name>
    <dbReference type="NCBI Taxonomy" id="2093780"/>
    <lineage>
        <taxon>Eukaryota</taxon>
        <taxon>Fungi</taxon>
        <taxon>Dikarya</taxon>
        <taxon>Ascomycota</taxon>
        <taxon>Pezizomycotina</taxon>
        <taxon>Sordariomycetes</taxon>
        <taxon>Sordariomycetidae</taxon>
        <taxon>Sordariales</taxon>
        <taxon>Podosporaceae</taxon>
        <taxon>Podospora</taxon>
    </lineage>
</organism>
<dbReference type="InterPro" id="IPR013882">
    <property type="entry name" value="Ctp1_C"/>
</dbReference>
<evidence type="ECO:0000256" key="3">
    <source>
        <dbReference type="ARBA" id="ARBA00023242"/>
    </source>
</evidence>
<accession>A0ABR0HS45</accession>
<feature type="domain" description="DNA endonuclease activator Ctp1 C-terminal" evidence="6">
    <location>
        <begin position="560"/>
        <end position="673"/>
    </location>
</feature>
<comment type="subcellular location">
    <subcellularLocation>
        <location evidence="1">Nucleus</location>
    </subcellularLocation>
</comment>
<evidence type="ECO:0000313" key="8">
    <source>
        <dbReference type="Proteomes" id="UP001326199"/>
    </source>
</evidence>
<feature type="compositionally biased region" description="Basic and acidic residues" evidence="5">
    <location>
        <begin position="376"/>
        <end position="386"/>
    </location>
</feature>
<dbReference type="GeneID" id="87930676"/>
<evidence type="ECO:0000256" key="2">
    <source>
        <dbReference type="ARBA" id="ARBA00022763"/>
    </source>
</evidence>